<dbReference type="FunFam" id="1.10.3270.10:FF:000001">
    <property type="entry name" value="3-hydroxy-3-methylglutaryl coenzyme A reductase"/>
    <property type="match status" value="1"/>
</dbReference>
<feature type="transmembrane region" description="Helical" evidence="15">
    <location>
        <begin position="244"/>
        <end position="265"/>
    </location>
</feature>
<dbReference type="PANTHER" id="PTHR10572">
    <property type="entry name" value="3-HYDROXY-3-METHYLGLUTARYL-COENZYME A REDUCTASE"/>
    <property type="match status" value="1"/>
</dbReference>
<evidence type="ECO:0000256" key="1">
    <source>
        <dbReference type="ARBA" id="ARBA00004477"/>
    </source>
</evidence>
<sequence length="1133" mass="122147">MATSFITRKFRPAGNDEGDTEPGWLKRQVTSGLQAISRRACHHPIHTIVVIALLASTTYVGLLEGSLFDTLRNPRNVVGQVDVDTLLLGSRNLRLSENTAWKWQVEDRAIPEDHKAAHHLALTTFIFPDSTSKSASTAPSADDVPVPSNASVQSVPFTPNLFSPFSHDSSLAFTVPFDQVSYFLKSVQEIPDPSADEDEMEQKKWIMRAARGPADGSGSAIRLWMTDAWSSFVDLIKHAETIDIVIMALGYISMHLSFVSLFFSMRRMGSKFWLATTVLFSGVFAFLFGLLVTTKLGVPINVILLSEGLPFLVVTIGFEKPILLTRAVLNASADSRRQGSQANGSRTTSSTPRSIQDSIQTAIKNQGFEIVRDYCIEIVILTAGAASGVQGGLRQFCFLAAWILFFDCLLLFTFYTTILCIKLEITRIKRHITLRKTLEEDGITHRVAENVASNNDWPTSENCETGDTSIFGRKIKSSSVRRFKILMVGGFALVNVVNLSAIPFRNTGQGNGTPLLSRFANVLSPTPIDPFKVAENGLDSVYVSAKSQMRETVVTVIPPIKYKLEYPSVHYASPEESRSFDIEYTDQLLDAVGGRVIESLLKSVEDPFISKWIIAALTLSIILNGYLFNAARWSIKEPEAAPAAPQADRAEPKVYPKIELNQDGPKRTPEECERLLKEKQAALLTDEELIELSLRGKIPGYALEKTMENEGLMSRVDAFTRAVKIRRAVVSRTSATSATTHSLERSKLPYKDYNYTLVHGACCENVIGYLPLPLGVAGPLTIDGQSYFIPMATTEGVLVASASRGCKAINAGGGVTTVLTADGMTRGPCVGFPTLARAAAAKVWIDSEEGTNIMTSAFNSTSRFARLQHMKTALAGTYLFIRFKTTTGDAMGMNMISKGVEKALHVMSTECGFDDMATISVSGNFCTDKKAAAINWIDGRGKSVVAEAIIPGEVVRSVLKSDVNALVELNTSKNLIGSAMAGSLGGFNAHASNILTAIFLATGQDPAQNVESSSCITTMKNSNGNLQISVSMPSIEVGTIGGGTILEGQSAMLDLLGVRGSHPTSPGDNARMLARIVGAAVLAGELSLCSALAAGHLVSAHMAHNRGPAPTRSSTPVSAAVGAARGLSMTTSK</sequence>
<feature type="compositionally biased region" description="Polar residues" evidence="16">
    <location>
        <begin position="338"/>
        <end position="355"/>
    </location>
</feature>
<evidence type="ECO:0000259" key="17">
    <source>
        <dbReference type="PROSITE" id="PS50156"/>
    </source>
</evidence>
<dbReference type="InterPro" id="IPR053958">
    <property type="entry name" value="HMGCR/SNAP/NPC1-like_SSD"/>
</dbReference>
<keyword evidence="14" id="KW-0753">Steroid metabolism</keyword>
<dbReference type="Pfam" id="PF13323">
    <property type="entry name" value="HPIH"/>
    <property type="match status" value="1"/>
</dbReference>
<dbReference type="GO" id="GO:0004420">
    <property type="term" value="F:hydroxymethylglutaryl-CoA reductase (NADPH) activity"/>
    <property type="evidence" value="ECO:0007669"/>
    <property type="project" value="UniProtKB-EC"/>
</dbReference>
<evidence type="ECO:0000256" key="10">
    <source>
        <dbReference type="ARBA" id="ARBA00023011"/>
    </source>
</evidence>
<evidence type="ECO:0000256" key="16">
    <source>
        <dbReference type="SAM" id="MobiDB-lite"/>
    </source>
</evidence>
<protein>
    <recommendedName>
        <fullName evidence="15">3-hydroxy-3-methylglutaryl coenzyme A reductase</fullName>
        <shortName evidence="15">HMG-CoA reductase</shortName>
        <ecNumber evidence="15">1.1.1.34</ecNumber>
    </recommendedName>
</protein>
<name>A0A3A2Z4Z9_9EURO</name>
<dbReference type="NCBIfam" id="TIGR00533">
    <property type="entry name" value="HMG_CoA_R_NADP"/>
    <property type="match status" value="1"/>
</dbReference>
<keyword evidence="3" id="KW-0444">Lipid biosynthesis</keyword>
<dbReference type="PANTHER" id="PTHR10572:SF24">
    <property type="entry name" value="3-HYDROXY-3-METHYLGLUTARYL-COENZYME A REDUCTASE"/>
    <property type="match status" value="1"/>
</dbReference>
<dbReference type="OrthoDB" id="310654at2759"/>
<keyword evidence="6 15" id="KW-0521">NADP</keyword>
<dbReference type="PROSITE" id="PS50065">
    <property type="entry name" value="HMG_COA_REDUCTASE_4"/>
    <property type="match status" value="1"/>
</dbReference>
<dbReference type="SUPFAM" id="SSF55035">
    <property type="entry name" value="NAD-binding domain of HMG-CoA reductase"/>
    <property type="match status" value="1"/>
</dbReference>
<proteinExistence type="inferred from homology"/>
<dbReference type="CDD" id="cd00643">
    <property type="entry name" value="HMG-CoA_reductase_classI"/>
    <property type="match status" value="1"/>
</dbReference>
<evidence type="ECO:0000256" key="9">
    <source>
        <dbReference type="ARBA" id="ARBA00023002"/>
    </source>
</evidence>
<keyword evidence="10" id="KW-0756">Sterol biosynthesis</keyword>
<keyword evidence="4 15" id="KW-0812">Transmembrane</keyword>
<comment type="caution">
    <text evidence="18">The sequence shown here is derived from an EMBL/GenBank/DDBJ whole genome shotgun (WGS) entry which is preliminary data.</text>
</comment>
<dbReference type="InterPro" id="IPR023074">
    <property type="entry name" value="HMG_CoA_Rdtase_cat_sf"/>
</dbReference>
<dbReference type="PROSITE" id="PS50156">
    <property type="entry name" value="SSD"/>
    <property type="match status" value="1"/>
</dbReference>
<feature type="region of interest" description="Disordered" evidence="16">
    <location>
        <begin position="335"/>
        <end position="355"/>
    </location>
</feature>
<feature type="transmembrane region" description="Helical" evidence="15">
    <location>
        <begin position="399"/>
        <end position="421"/>
    </location>
</feature>
<keyword evidence="19" id="KW-1185">Reference proteome</keyword>
<dbReference type="PROSITE" id="PS00318">
    <property type="entry name" value="HMG_COA_REDUCTASE_2"/>
    <property type="match status" value="1"/>
</dbReference>
<evidence type="ECO:0000256" key="7">
    <source>
        <dbReference type="ARBA" id="ARBA00022955"/>
    </source>
</evidence>
<evidence type="ECO:0000313" key="19">
    <source>
        <dbReference type="Proteomes" id="UP000266188"/>
    </source>
</evidence>
<organism evidence="18 19">
    <name type="scientific">Aspergillus sclerotialis</name>
    <dbReference type="NCBI Taxonomy" id="2070753"/>
    <lineage>
        <taxon>Eukaryota</taxon>
        <taxon>Fungi</taxon>
        <taxon>Dikarya</taxon>
        <taxon>Ascomycota</taxon>
        <taxon>Pezizomycotina</taxon>
        <taxon>Eurotiomycetes</taxon>
        <taxon>Eurotiomycetidae</taxon>
        <taxon>Eurotiales</taxon>
        <taxon>Aspergillaceae</taxon>
        <taxon>Aspergillus</taxon>
        <taxon>Aspergillus subgen. Polypaecilum</taxon>
    </lineage>
</organism>
<feature type="domain" description="SSD" evidence="17">
    <location>
        <begin position="243"/>
        <end position="421"/>
    </location>
</feature>
<dbReference type="Pfam" id="PF00368">
    <property type="entry name" value="HMG-CoA_red"/>
    <property type="match status" value="1"/>
</dbReference>
<dbReference type="InterPro" id="IPR000731">
    <property type="entry name" value="SSD"/>
</dbReference>
<dbReference type="EMBL" id="MVGC01000612">
    <property type="protein sequence ID" value="RJE18158.1"/>
    <property type="molecule type" value="Genomic_DNA"/>
</dbReference>
<evidence type="ECO:0000256" key="6">
    <source>
        <dbReference type="ARBA" id="ARBA00022857"/>
    </source>
</evidence>
<keyword evidence="11" id="KW-0443">Lipid metabolism</keyword>
<dbReference type="PRINTS" id="PR00071">
    <property type="entry name" value="HMGCOARDTASE"/>
</dbReference>
<dbReference type="STRING" id="2070753.A0A3A2Z4Z9"/>
<feature type="transmembrane region" description="Helical" evidence="15">
    <location>
        <begin position="483"/>
        <end position="504"/>
    </location>
</feature>
<evidence type="ECO:0000256" key="3">
    <source>
        <dbReference type="ARBA" id="ARBA00022516"/>
    </source>
</evidence>
<dbReference type="Gene3D" id="3.30.70.420">
    <property type="entry name" value="Hydroxymethylglutaryl-CoA reductase, class I/II, NAD/NADP-binding domain"/>
    <property type="match status" value="1"/>
</dbReference>
<dbReference type="EC" id="1.1.1.34" evidence="15"/>
<evidence type="ECO:0000256" key="11">
    <source>
        <dbReference type="ARBA" id="ARBA00023098"/>
    </source>
</evidence>
<comment type="similarity">
    <text evidence="2 15">Belongs to the HMG-CoA reductase family.</text>
</comment>
<gene>
    <name evidence="18" type="ORF">PHISCL_09503</name>
</gene>
<evidence type="ECO:0000256" key="13">
    <source>
        <dbReference type="ARBA" id="ARBA00023166"/>
    </source>
</evidence>
<dbReference type="GO" id="GO:0005789">
    <property type="term" value="C:endoplasmic reticulum membrane"/>
    <property type="evidence" value="ECO:0007669"/>
    <property type="project" value="UniProtKB-SubCell"/>
</dbReference>
<feature type="transmembrane region" description="Helical" evidence="15">
    <location>
        <begin position="272"/>
        <end position="292"/>
    </location>
</feature>
<dbReference type="GO" id="GO:0015936">
    <property type="term" value="P:coenzyme A metabolic process"/>
    <property type="evidence" value="ECO:0007669"/>
    <property type="project" value="InterPro"/>
</dbReference>
<dbReference type="Gene3D" id="1.10.3270.10">
    <property type="entry name" value="HMGR, N-terminal domain"/>
    <property type="match status" value="1"/>
</dbReference>
<feature type="transmembrane region" description="Helical" evidence="15">
    <location>
        <begin position="374"/>
        <end position="393"/>
    </location>
</feature>
<keyword evidence="13" id="KW-1207">Sterol metabolism</keyword>
<feature type="region of interest" description="Disordered" evidence="16">
    <location>
        <begin position="1104"/>
        <end position="1133"/>
    </location>
</feature>
<comment type="pathway">
    <text evidence="15">Metabolic intermediate biosynthesis; (R)-mevalonate biosynthesis; (R)-mevalonate from acetyl-CoA: step 3/3.</text>
</comment>
<dbReference type="InterPro" id="IPR004554">
    <property type="entry name" value="HMG_CoA_Rdtase_eu_arc"/>
</dbReference>
<dbReference type="InterPro" id="IPR025583">
    <property type="entry name" value="HMG-CoA_N_dom"/>
</dbReference>
<dbReference type="Gene3D" id="3.90.770.10">
    <property type="entry name" value="3-hydroxy-3-methylglutaryl-coenzyme A Reductase, Chain A, domain 2"/>
    <property type="match status" value="1"/>
</dbReference>
<dbReference type="GO" id="GO:0006696">
    <property type="term" value="P:ergosterol biosynthetic process"/>
    <property type="evidence" value="ECO:0007669"/>
    <property type="project" value="TreeGrafter"/>
</dbReference>
<evidence type="ECO:0000256" key="12">
    <source>
        <dbReference type="ARBA" id="ARBA00023136"/>
    </source>
</evidence>
<dbReference type="UniPathway" id="UPA00058">
    <property type="reaction ID" value="UER00103"/>
</dbReference>
<reference evidence="19" key="1">
    <citation type="submission" date="2017-02" db="EMBL/GenBank/DDBJ databases">
        <authorList>
            <person name="Tafer H."/>
            <person name="Lopandic K."/>
        </authorList>
    </citation>
    <scope>NUCLEOTIDE SEQUENCE [LARGE SCALE GENOMIC DNA]</scope>
    <source>
        <strain evidence="19">CBS 366.77</strain>
    </source>
</reference>
<dbReference type="GO" id="GO:0008299">
    <property type="term" value="P:isoprenoid biosynthetic process"/>
    <property type="evidence" value="ECO:0007669"/>
    <property type="project" value="InterPro"/>
</dbReference>
<keyword evidence="5 15" id="KW-0256">Endoplasmic reticulum</keyword>
<dbReference type="FunFam" id="3.90.770.10:FF:000001">
    <property type="entry name" value="3-hydroxy-3-methylglutaryl coenzyme A reductase"/>
    <property type="match status" value="1"/>
</dbReference>
<evidence type="ECO:0000256" key="5">
    <source>
        <dbReference type="ARBA" id="ARBA00022824"/>
    </source>
</evidence>
<keyword evidence="9 15" id="KW-0560">Oxidoreductase</keyword>
<evidence type="ECO:0000256" key="4">
    <source>
        <dbReference type="ARBA" id="ARBA00022692"/>
    </source>
</evidence>
<evidence type="ECO:0000256" key="2">
    <source>
        <dbReference type="ARBA" id="ARBA00007661"/>
    </source>
</evidence>
<evidence type="ECO:0000256" key="8">
    <source>
        <dbReference type="ARBA" id="ARBA00022989"/>
    </source>
</evidence>
<evidence type="ECO:0000313" key="18">
    <source>
        <dbReference type="EMBL" id="RJE18158.1"/>
    </source>
</evidence>
<keyword evidence="8 15" id="KW-1133">Transmembrane helix</keyword>
<dbReference type="PROSITE" id="PS00066">
    <property type="entry name" value="HMG_COA_REDUCTASE_1"/>
    <property type="match status" value="1"/>
</dbReference>
<accession>A0A3A2Z4Z9</accession>
<comment type="subcellular location">
    <subcellularLocation>
        <location evidence="1 15">Endoplasmic reticulum membrane</location>
        <topology evidence="1 15">Multi-pass membrane protein</topology>
    </subcellularLocation>
</comment>
<dbReference type="Pfam" id="PF12349">
    <property type="entry name" value="Sterol-sensing"/>
    <property type="match status" value="1"/>
</dbReference>
<dbReference type="Proteomes" id="UP000266188">
    <property type="component" value="Unassembled WGS sequence"/>
</dbReference>
<dbReference type="InterPro" id="IPR023282">
    <property type="entry name" value="HMG_CoA_Rdtase_N"/>
</dbReference>
<dbReference type="AlphaFoldDB" id="A0A3A2Z4Z9"/>
<dbReference type="SUPFAM" id="SSF56542">
    <property type="entry name" value="Substrate-binding domain of HMG-CoA reductase"/>
    <property type="match status" value="1"/>
</dbReference>
<feature type="transmembrane region" description="Helical" evidence="15">
    <location>
        <begin position="298"/>
        <end position="318"/>
    </location>
</feature>
<evidence type="ECO:0000256" key="15">
    <source>
        <dbReference type="RuleBase" id="RU361219"/>
    </source>
</evidence>
<dbReference type="InterPro" id="IPR009029">
    <property type="entry name" value="HMG_CoA_Rdtase_sub-bd_dom_sf"/>
</dbReference>
<dbReference type="InterPro" id="IPR002202">
    <property type="entry name" value="HMG_CoA_Rdtase"/>
</dbReference>
<evidence type="ECO:0000256" key="14">
    <source>
        <dbReference type="ARBA" id="ARBA00023221"/>
    </source>
</evidence>
<keyword evidence="7" id="KW-0752">Steroid biosynthesis</keyword>
<dbReference type="FunFam" id="3.30.70.420:FF:000001">
    <property type="entry name" value="3-hydroxy-3-methylglutaryl coenzyme A reductase"/>
    <property type="match status" value="1"/>
</dbReference>
<dbReference type="InterPro" id="IPR023076">
    <property type="entry name" value="HMG_CoA_Rdtase_CS"/>
</dbReference>
<dbReference type="InterPro" id="IPR009023">
    <property type="entry name" value="HMG_CoA_Rdtase_NAD(P)-bd_sf"/>
</dbReference>
<comment type="catalytic activity">
    <reaction evidence="15">
        <text>(R)-mevalonate + 2 NADP(+) + CoA = (3S)-3-hydroxy-3-methylglutaryl-CoA + 2 NADPH + 2 H(+)</text>
        <dbReference type="Rhea" id="RHEA:15989"/>
        <dbReference type="ChEBI" id="CHEBI:15378"/>
        <dbReference type="ChEBI" id="CHEBI:36464"/>
        <dbReference type="ChEBI" id="CHEBI:43074"/>
        <dbReference type="ChEBI" id="CHEBI:57287"/>
        <dbReference type="ChEBI" id="CHEBI:57783"/>
        <dbReference type="ChEBI" id="CHEBI:58349"/>
        <dbReference type="EC" id="1.1.1.34"/>
    </reaction>
</comment>
<keyword evidence="12 15" id="KW-0472">Membrane</keyword>
<dbReference type="GO" id="GO:0005778">
    <property type="term" value="C:peroxisomal membrane"/>
    <property type="evidence" value="ECO:0007669"/>
    <property type="project" value="TreeGrafter"/>
</dbReference>